<feature type="region of interest" description="Disordered" evidence="1">
    <location>
        <begin position="1"/>
        <end position="40"/>
    </location>
</feature>
<feature type="region of interest" description="Disordered" evidence="1">
    <location>
        <begin position="286"/>
        <end position="322"/>
    </location>
</feature>
<dbReference type="Pfam" id="PF00564">
    <property type="entry name" value="PB1"/>
    <property type="match status" value="1"/>
</dbReference>
<dbReference type="PANTHER" id="PTHR31066:SF85">
    <property type="entry name" value="OS02G0809100 PROTEIN"/>
    <property type="match status" value="1"/>
</dbReference>
<feature type="compositionally biased region" description="Polar residues" evidence="1">
    <location>
        <begin position="1"/>
        <end position="16"/>
    </location>
</feature>
<accession>A0AAV8EDR4</accession>
<feature type="compositionally biased region" description="Low complexity" evidence="1">
    <location>
        <begin position="292"/>
        <end position="305"/>
    </location>
</feature>
<evidence type="ECO:0000256" key="1">
    <source>
        <dbReference type="SAM" id="MobiDB-lite"/>
    </source>
</evidence>
<protein>
    <submittedName>
        <fullName evidence="3">Kinase superfamily with octicosapeptide/Phox/Bem1p domain-containing protein</fullName>
    </submittedName>
</protein>
<organism evidence="3 4">
    <name type="scientific">Rhynchospora pubera</name>
    <dbReference type="NCBI Taxonomy" id="906938"/>
    <lineage>
        <taxon>Eukaryota</taxon>
        <taxon>Viridiplantae</taxon>
        <taxon>Streptophyta</taxon>
        <taxon>Embryophyta</taxon>
        <taxon>Tracheophyta</taxon>
        <taxon>Spermatophyta</taxon>
        <taxon>Magnoliopsida</taxon>
        <taxon>Liliopsida</taxon>
        <taxon>Poales</taxon>
        <taxon>Cyperaceae</taxon>
        <taxon>Cyperoideae</taxon>
        <taxon>Rhynchosporeae</taxon>
        <taxon>Rhynchospora</taxon>
    </lineage>
</organism>
<keyword evidence="3" id="KW-0808">Transferase</keyword>
<reference evidence="3" key="1">
    <citation type="submission" date="2022-08" db="EMBL/GenBank/DDBJ databases">
        <authorList>
            <person name="Marques A."/>
        </authorList>
    </citation>
    <scope>NUCLEOTIDE SEQUENCE</scope>
    <source>
        <strain evidence="3">RhyPub2mFocal</strain>
        <tissue evidence="3">Leaves</tissue>
    </source>
</reference>
<evidence type="ECO:0000313" key="4">
    <source>
        <dbReference type="Proteomes" id="UP001140206"/>
    </source>
</evidence>
<dbReference type="InterPro" id="IPR053198">
    <property type="entry name" value="Gynoecium_Dev_Regulator"/>
</dbReference>
<feature type="region of interest" description="Disordered" evidence="1">
    <location>
        <begin position="228"/>
        <end position="269"/>
    </location>
</feature>
<keyword evidence="4" id="KW-1185">Reference proteome</keyword>
<dbReference type="CDD" id="cd06410">
    <property type="entry name" value="PB1_UP2"/>
    <property type="match status" value="1"/>
</dbReference>
<keyword evidence="3" id="KW-0418">Kinase</keyword>
<dbReference type="AlphaFoldDB" id="A0AAV8EDR4"/>
<dbReference type="GO" id="GO:0016301">
    <property type="term" value="F:kinase activity"/>
    <property type="evidence" value="ECO:0007669"/>
    <property type="project" value="UniProtKB-KW"/>
</dbReference>
<comment type="caution">
    <text evidence="3">The sequence shown here is derived from an EMBL/GenBank/DDBJ whole genome shotgun (WGS) entry which is preliminary data.</text>
</comment>
<dbReference type="Gene3D" id="3.10.20.90">
    <property type="entry name" value="Phosphatidylinositol 3-kinase Catalytic Subunit, Chain A, domain 1"/>
    <property type="match status" value="1"/>
</dbReference>
<dbReference type="SMART" id="SM00666">
    <property type="entry name" value="PB1"/>
    <property type="match status" value="1"/>
</dbReference>
<feature type="domain" description="PB1" evidence="2">
    <location>
        <begin position="70"/>
        <end position="166"/>
    </location>
</feature>
<dbReference type="InterPro" id="IPR000270">
    <property type="entry name" value="PB1_dom"/>
</dbReference>
<proteinExistence type="predicted"/>
<name>A0AAV8EDR4_9POAL</name>
<gene>
    <name evidence="3" type="ORF">LUZ62_060548</name>
</gene>
<dbReference type="EMBL" id="JAMFTS010000003">
    <property type="protein sequence ID" value="KAJ4776291.1"/>
    <property type="molecule type" value="Genomic_DNA"/>
</dbReference>
<evidence type="ECO:0000313" key="3">
    <source>
        <dbReference type="EMBL" id="KAJ4776291.1"/>
    </source>
</evidence>
<feature type="compositionally biased region" description="Pro residues" evidence="1">
    <location>
        <begin position="306"/>
        <end position="316"/>
    </location>
</feature>
<dbReference type="Proteomes" id="UP001140206">
    <property type="component" value="Chromosome 3"/>
</dbReference>
<evidence type="ECO:0000259" key="2">
    <source>
        <dbReference type="SMART" id="SM00666"/>
    </source>
</evidence>
<dbReference type="SUPFAM" id="SSF54277">
    <property type="entry name" value="CAD &amp; PB1 domains"/>
    <property type="match status" value="1"/>
</dbReference>
<sequence length="484" mass="51566">MENYAYSSYPESGDSSPRSREVESDNGSTHHPAASSWAASDDVPPAAAAAAVVGRVKLMISYGGRIQPRPHDNQLSYLNGETKILSVDRSMRFLDFHSKLASIANVDEVCIKYQLPGEDLDALISVTNDEDLEHMILEFDRLHLHLHRSSNSSRSTPRLRVFLFPINPPPPSPALLEPKQERHWFLDALNSIPPLPPPVPVSAPASNGHASPDYLFGLDNGFVPPPAVKVKDPTPPEQPIARDSAATTVEIPVKEDRQIGSDPSPVASPPEIQRQIQELEKLQVADNQPQSLPQAQTPTQSLTQPPSQPQAVPPAMPRTGSEETLARAFVPKSQEKPPVPAPVQSVQQMAPQAPPATAVPQPTVTAPTGYIPRFQSIAGGDHHPVYVISHAPHGYYAAAPPGTASFVYAMAPPAPNHSANGGAAGGGDMNAGYGAGHVPAGYDNAGRAVYYTSVVPTAYHHQAVTSVALTSTEAPKPVKPSQVS</sequence>
<dbReference type="PANTHER" id="PTHR31066">
    <property type="entry name" value="OS05G0427100 PROTEIN-RELATED"/>
    <property type="match status" value="1"/>
</dbReference>